<dbReference type="PROSITE" id="PS51257">
    <property type="entry name" value="PROKAR_LIPOPROTEIN"/>
    <property type="match status" value="1"/>
</dbReference>
<feature type="signal peptide" evidence="1">
    <location>
        <begin position="1"/>
        <end position="22"/>
    </location>
</feature>
<proteinExistence type="predicted"/>
<evidence type="ECO:0000313" key="3">
    <source>
        <dbReference type="Proteomes" id="UP001431449"/>
    </source>
</evidence>
<name>A0ABT0GC66_9GAMM</name>
<keyword evidence="1" id="KW-0732">Signal</keyword>
<protein>
    <submittedName>
        <fullName evidence="2">Uncharacterized protein</fullName>
    </submittedName>
</protein>
<reference evidence="2" key="1">
    <citation type="submission" date="2022-04" db="EMBL/GenBank/DDBJ databases">
        <title>Lysobacter sp. CAU 1642 isolated from sea sand.</title>
        <authorList>
            <person name="Kim W."/>
        </authorList>
    </citation>
    <scope>NUCLEOTIDE SEQUENCE</scope>
    <source>
        <strain evidence="2">CAU 1642</strain>
    </source>
</reference>
<evidence type="ECO:0000256" key="1">
    <source>
        <dbReference type="SAM" id="SignalP"/>
    </source>
</evidence>
<evidence type="ECO:0000313" key="2">
    <source>
        <dbReference type="EMBL" id="MCK7592129.1"/>
    </source>
</evidence>
<comment type="caution">
    <text evidence="2">The sequence shown here is derived from an EMBL/GenBank/DDBJ whole genome shotgun (WGS) entry which is preliminary data.</text>
</comment>
<sequence length="297" mass="31922">MTARRLAPLAWLLLAACGLAGAQAGGAGALLLPEQPVLVNEGPLQRLIVRPLGEGRTPPADGRSNSFLTLEAGSGMSLLCDTSYGIGVALGDLDRHCLLAHLGDSGWKLGQVDQVSVGATLDLDELDLPFDIDFGLSWLQSDLDDGSDLEFGLIDPRYAPSAGIASDLAGESLHIGATHWISERSWVRVTGRGSRFRIDRLLPSGPLSWNTRSLRLDAGLGDFAGSLTGRETRIPRLDQSRFDLDVGVSWRTPWSGRFTVGARNLLSPADAMSPEIARGNEPLVEARTPYVRYQQDL</sequence>
<accession>A0ABT0GC66</accession>
<dbReference type="RefSeq" id="WP_248204098.1">
    <property type="nucleotide sequence ID" value="NZ_JALNMH010000001.1"/>
</dbReference>
<gene>
    <name evidence="2" type="ORF">M0G41_00425</name>
</gene>
<organism evidence="2 3">
    <name type="scientific">Pseudomarimonas salicorniae</name>
    <dbReference type="NCBI Taxonomy" id="2933270"/>
    <lineage>
        <taxon>Bacteria</taxon>
        <taxon>Pseudomonadati</taxon>
        <taxon>Pseudomonadota</taxon>
        <taxon>Gammaproteobacteria</taxon>
        <taxon>Lysobacterales</taxon>
        <taxon>Lysobacteraceae</taxon>
        <taxon>Pseudomarimonas</taxon>
    </lineage>
</organism>
<dbReference type="Proteomes" id="UP001431449">
    <property type="component" value="Unassembled WGS sequence"/>
</dbReference>
<keyword evidence="3" id="KW-1185">Reference proteome</keyword>
<feature type="chain" id="PRO_5047489531" evidence="1">
    <location>
        <begin position="23"/>
        <end position="297"/>
    </location>
</feature>
<dbReference type="EMBL" id="JALNMH010000001">
    <property type="protein sequence ID" value="MCK7592129.1"/>
    <property type="molecule type" value="Genomic_DNA"/>
</dbReference>